<feature type="transmembrane region" description="Helical" evidence="6">
    <location>
        <begin position="165"/>
        <end position="191"/>
    </location>
</feature>
<dbReference type="PANTHER" id="PTHR30509:SF40">
    <property type="entry name" value="BLR3852 PROTEIN"/>
    <property type="match status" value="1"/>
</dbReference>
<feature type="transmembrane region" description="Helical" evidence="6">
    <location>
        <begin position="141"/>
        <end position="159"/>
    </location>
</feature>
<evidence type="ECO:0000256" key="4">
    <source>
        <dbReference type="ARBA" id="ARBA00022989"/>
    </source>
</evidence>
<accession>A0ABQ0QKN1</accession>
<feature type="transmembrane region" description="Helical" evidence="6">
    <location>
        <begin position="413"/>
        <end position="446"/>
    </location>
</feature>
<evidence type="ECO:0000313" key="7">
    <source>
        <dbReference type="EMBL" id="GBR48200.1"/>
    </source>
</evidence>
<dbReference type="InterPro" id="IPR006726">
    <property type="entry name" value="PHBA_efflux_AaeB/fusaric-R"/>
</dbReference>
<dbReference type="Pfam" id="PF04632">
    <property type="entry name" value="FUSC"/>
    <property type="match status" value="1"/>
</dbReference>
<dbReference type="RefSeq" id="WP_084367154.1">
    <property type="nucleotide sequence ID" value="NZ_BAQB01000022.1"/>
</dbReference>
<feature type="transmembrane region" description="Helical" evidence="6">
    <location>
        <begin position="117"/>
        <end position="136"/>
    </location>
</feature>
<name>A0ABQ0QKN1_9PROT</name>
<feature type="transmembrane region" description="Helical" evidence="6">
    <location>
        <begin position="532"/>
        <end position="556"/>
    </location>
</feature>
<protein>
    <submittedName>
        <fullName evidence="7">Fusaric acid resistance protein FusB</fullName>
    </submittedName>
</protein>
<organism evidence="7 8">
    <name type="scientific">Neokomagataea tanensis NBRC 106556</name>
    <dbReference type="NCBI Taxonomy" id="1223519"/>
    <lineage>
        <taxon>Bacteria</taxon>
        <taxon>Pseudomonadati</taxon>
        <taxon>Pseudomonadota</taxon>
        <taxon>Alphaproteobacteria</taxon>
        <taxon>Acetobacterales</taxon>
        <taxon>Acetobacteraceae</taxon>
        <taxon>Neokomagataea</taxon>
    </lineage>
</organism>
<keyword evidence="2" id="KW-1003">Cell membrane</keyword>
<feature type="transmembrane region" description="Helical" evidence="6">
    <location>
        <begin position="92"/>
        <end position="111"/>
    </location>
</feature>
<gene>
    <name evidence="7" type="ORF">AA106556_1726</name>
</gene>
<evidence type="ECO:0000256" key="1">
    <source>
        <dbReference type="ARBA" id="ARBA00004651"/>
    </source>
</evidence>
<dbReference type="PANTHER" id="PTHR30509">
    <property type="entry name" value="P-HYDROXYBENZOIC ACID EFFLUX PUMP SUBUNIT-RELATED"/>
    <property type="match status" value="1"/>
</dbReference>
<evidence type="ECO:0000256" key="2">
    <source>
        <dbReference type="ARBA" id="ARBA00022475"/>
    </source>
</evidence>
<evidence type="ECO:0000256" key="5">
    <source>
        <dbReference type="ARBA" id="ARBA00023136"/>
    </source>
</evidence>
<evidence type="ECO:0000256" key="3">
    <source>
        <dbReference type="ARBA" id="ARBA00022692"/>
    </source>
</evidence>
<comment type="caution">
    <text evidence="7">The sequence shown here is derived from an EMBL/GenBank/DDBJ whole genome shotgun (WGS) entry which is preliminary data.</text>
</comment>
<comment type="subcellular location">
    <subcellularLocation>
        <location evidence="1">Cell membrane</location>
        <topology evidence="1">Multi-pass membrane protein</topology>
    </subcellularLocation>
</comment>
<keyword evidence="5 6" id="KW-0472">Membrane</keyword>
<feature type="transmembrane region" description="Helical" evidence="6">
    <location>
        <begin position="458"/>
        <end position="478"/>
    </location>
</feature>
<evidence type="ECO:0000256" key="6">
    <source>
        <dbReference type="SAM" id="Phobius"/>
    </source>
</evidence>
<keyword evidence="8" id="KW-1185">Reference proteome</keyword>
<keyword evidence="4 6" id="KW-1133">Transmembrane helix</keyword>
<sequence length="744" mass="81832">MSLFTALRFSRSASSVTSPQPDTSKPPVSLPLRWLLQPSRSAVLFALRNTVASLLALMIALWMELDSPAWAAMTVWAVAQPTRGESQSKAKWRIIGTFFGAIASIAIMGTAPQAPWLFFPMIAIWIGVCSGLATFFSNFRAYALVLAGYTCSIICMDAASDPNHVFIIAVSRTSYITLGVLCEAFVALIFAASQEQHAREQIRQKIQSALILVTQTLGSILGEDRGALNAARRQFGTLLQINDQIEFAEVEMGPHGHEGDHARAALASVSALLSRSFGMAMRLQLLHHEHEDFSLAADEVLVFLNDFPKRLADQNAIPDLLAELQHLRDVCHQYAAPHDDNSIIKAPKSPLRDDATLDERVLFISLGDVMGDLERAIAEYEASTHSIPGDHFHFHRETHLDPKDALSNGLRGALAVVLTALIYEVTAWPNGLGFIAITTLVCGLFATTENPALGTMKFLKGALAAAAVAWVLTFILIPRATTSEILLLVLAPAMFACGLAKANPSTAGGAGAYGLLLPAMINPQNHHILDEIAFYNNTTGIMMSVIVSVLVFRTILPFNPTDERLRLRLTMLSELRALATLSHTPSRDTWIGRNTDRFARLIRHVGPTHTELVEAYIMGTLTTLTLGLNIIRLRTLLDREFLPESARRPIQLTLHYIEHSTRHHDKAARIAETAVRRLRVLTPLESDFATRLDLTKAIAYLVVVAHSLRTTRAFLDSTQLFMGEKTRRQLAQPSEISSKSKRAE</sequence>
<evidence type="ECO:0000313" key="8">
    <source>
        <dbReference type="Proteomes" id="UP001062443"/>
    </source>
</evidence>
<proteinExistence type="predicted"/>
<dbReference type="Proteomes" id="UP001062443">
    <property type="component" value="Unassembled WGS sequence"/>
</dbReference>
<reference evidence="7" key="1">
    <citation type="submission" date="2013-04" db="EMBL/GenBank/DDBJ databases">
        <title>The genome sequencing project of 58 acetic acid bacteria.</title>
        <authorList>
            <person name="Okamoto-Kainuma A."/>
            <person name="Ishikawa M."/>
            <person name="Umino S."/>
            <person name="Koizumi Y."/>
            <person name="Shiwa Y."/>
            <person name="Yoshikawa H."/>
            <person name="Matsutani M."/>
            <person name="Matsushita K."/>
        </authorList>
    </citation>
    <scope>NUCLEOTIDE SEQUENCE</scope>
    <source>
        <strain evidence="7">NBRC 106556</strain>
    </source>
</reference>
<dbReference type="EMBL" id="BAQB01000022">
    <property type="protein sequence ID" value="GBR48200.1"/>
    <property type="molecule type" value="Genomic_DNA"/>
</dbReference>
<keyword evidence="3 6" id="KW-0812">Transmembrane</keyword>